<accession>A0A370TA53</accession>
<sequence length="415" mass="47693">MTVYDGIAEANGDDECRAWLRKVIDAKDDIVAFVDGVLDGGGAGEFIGFLKGSFNLSPRIGFGDRRQSALIRFAKPGHTTWRAEKVTNEVRFIEYLSQHSTIPLPRVLSWGLTEESPQQLGPFIIMDFIDGTRLSTILKQPTTDDQEDVILNPDIDSLMPDTIYNQLADYILQISRLDFTRIRAISKDHALNTWSATLSINFVLRRLTVQAFRSVASQHLIHLQTQRNLADDAEDAQRRFIARHRFAQLIPKYCINDAGPFKIFCDDMQPSNMLVNPETLRITAVLDFEFTNTVPAHIEEFLARYVPKLEQFLRALERIEAKSALIGQSEEPRLSSRMRDSWKTGRFWFNYAARKSLDIDVVYWNMLYKDEDGAGVELLDDETRAEMEPFTRMKMMQLKAYREECAARLSEKEFE</sequence>
<feature type="domain" description="Aminoglycoside phosphotransferase" evidence="1">
    <location>
        <begin position="64"/>
        <end position="291"/>
    </location>
</feature>
<evidence type="ECO:0000313" key="2">
    <source>
        <dbReference type="EMBL" id="RDL30693.1"/>
    </source>
</evidence>
<dbReference type="EMBL" id="NPIC01000014">
    <property type="protein sequence ID" value="RDL30693.1"/>
    <property type="molecule type" value="Genomic_DNA"/>
</dbReference>
<dbReference type="InterPro" id="IPR051678">
    <property type="entry name" value="AGP_Transferase"/>
</dbReference>
<dbReference type="STRING" id="2656787.A0A370TA53"/>
<protein>
    <recommendedName>
        <fullName evidence="1">Aminoglycoside phosphotransferase domain-containing protein</fullName>
    </recommendedName>
</protein>
<dbReference type="PANTHER" id="PTHR21310:SF37">
    <property type="entry name" value="AMINOGLYCOSIDE PHOSPHOTRANSFERASE DOMAIN-CONTAINING PROTEIN"/>
    <property type="match status" value="1"/>
</dbReference>
<dbReference type="InterPro" id="IPR011009">
    <property type="entry name" value="Kinase-like_dom_sf"/>
</dbReference>
<dbReference type="PANTHER" id="PTHR21310">
    <property type="entry name" value="AMINOGLYCOSIDE PHOSPHOTRANSFERASE-RELATED-RELATED"/>
    <property type="match status" value="1"/>
</dbReference>
<dbReference type="RefSeq" id="XP_031865069.1">
    <property type="nucleotide sequence ID" value="XM_032018661.1"/>
</dbReference>
<dbReference type="InterPro" id="IPR002575">
    <property type="entry name" value="Aminoglycoside_PTrfase"/>
</dbReference>
<dbReference type="Pfam" id="PF01636">
    <property type="entry name" value="APH"/>
    <property type="match status" value="1"/>
</dbReference>
<dbReference type="Proteomes" id="UP000254866">
    <property type="component" value="Unassembled WGS sequence"/>
</dbReference>
<organism evidence="2 3">
    <name type="scientific">Venustampulla echinocandica</name>
    <dbReference type="NCBI Taxonomy" id="2656787"/>
    <lineage>
        <taxon>Eukaryota</taxon>
        <taxon>Fungi</taxon>
        <taxon>Dikarya</taxon>
        <taxon>Ascomycota</taxon>
        <taxon>Pezizomycotina</taxon>
        <taxon>Leotiomycetes</taxon>
        <taxon>Helotiales</taxon>
        <taxon>Pleuroascaceae</taxon>
        <taxon>Venustampulla</taxon>
    </lineage>
</organism>
<proteinExistence type="predicted"/>
<keyword evidence="3" id="KW-1185">Reference proteome</keyword>
<comment type="caution">
    <text evidence="2">The sequence shown here is derived from an EMBL/GenBank/DDBJ whole genome shotgun (WGS) entry which is preliminary data.</text>
</comment>
<evidence type="ECO:0000259" key="1">
    <source>
        <dbReference type="Pfam" id="PF01636"/>
    </source>
</evidence>
<name>A0A370TA53_9HELO</name>
<evidence type="ECO:0000313" key="3">
    <source>
        <dbReference type="Proteomes" id="UP000254866"/>
    </source>
</evidence>
<dbReference type="OrthoDB" id="5412996at2759"/>
<gene>
    <name evidence="2" type="ORF">BP5553_10038</name>
</gene>
<dbReference type="Gene3D" id="3.30.200.20">
    <property type="entry name" value="Phosphorylase Kinase, domain 1"/>
    <property type="match status" value="1"/>
</dbReference>
<dbReference type="SUPFAM" id="SSF56112">
    <property type="entry name" value="Protein kinase-like (PK-like)"/>
    <property type="match status" value="1"/>
</dbReference>
<dbReference type="GeneID" id="43602887"/>
<dbReference type="AlphaFoldDB" id="A0A370TA53"/>
<reference evidence="2 3" key="1">
    <citation type="journal article" date="2018" name="IMA Fungus">
        <title>IMA Genome-F 9: Draft genome sequence of Annulohypoxylon stygium, Aspergillus mulundensis, Berkeleyomyces basicola (syn. Thielaviopsis basicola), Ceratocystis smalleyi, two Cercospora beticola strains, Coleophoma cylindrospora, Fusarium fracticaudum, Phialophora cf. hyalina, and Morchella septimelata.</title>
        <authorList>
            <person name="Wingfield B.D."/>
            <person name="Bills G.F."/>
            <person name="Dong Y."/>
            <person name="Huang W."/>
            <person name="Nel W.J."/>
            <person name="Swalarsk-Parry B.S."/>
            <person name="Vaghefi N."/>
            <person name="Wilken P.M."/>
            <person name="An Z."/>
            <person name="de Beer Z.W."/>
            <person name="De Vos L."/>
            <person name="Chen L."/>
            <person name="Duong T.A."/>
            <person name="Gao Y."/>
            <person name="Hammerbacher A."/>
            <person name="Kikkert J.R."/>
            <person name="Li Y."/>
            <person name="Li H."/>
            <person name="Li K."/>
            <person name="Li Q."/>
            <person name="Liu X."/>
            <person name="Ma X."/>
            <person name="Naidoo K."/>
            <person name="Pethybridge S.J."/>
            <person name="Sun J."/>
            <person name="Steenkamp E.T."/>
            <person name="van der Nest M.A."/>
            <person name="van Wyk S."/>
            <person name="Wingfield M.J."/>
            <person name="Xiong C."/>
            <person name="Yue Q."/>
            <person name="Zhang X."/>
        </authorList>
    </citation>
    <scope>NUCLEOTIDE SEQUENCE [LARGE SCALE GENOMIC DNA]</scope>
    <source>
        <strain evidence="2 3">BP 5553</strain>
    </source>
</reference>